<name>A0A3S5EIE6_MYCCI</name>
<reference evidence="2 3" key="1">
    <citation type="submission" date="2018-12" db="EMBL/GenBank/DDBJ databases">
        <authorList>
            <consortium name="Pathogen Informatics"/>
        </authorList>
    </citation>
    <scope>NUCLEOTIDE SEQUENCE [LARGE SCALE GENOMIC DNA]</scope>
    <source>
        <strain evidence="2 3">NCTC10485</strain>
    </source>
</reference>
<proteinExistence type="predicted"/>
<gene>
    <name evidence="2" type="primary">fxsA</name>
    <name evidence="2" type="ORF">NCTC10485_02482</name>
</gene>
<dbReference type="PANTHER" id="PTHR35335:SF1">
    <property type="entry name" value="UPF0716 PROTEIN FXSA"/>
    <property type="match status" value="1"/>
</dbReference>
<evidence type="ECO:0000313" key="2">
    <source>
        <dbReference type="EMBL" id="VEG48188.1"/>
    </source>
</evidence>
<dbReference type="Proteomes" id="UP000282551">
    <property type="component" value="Chromosome"/>
</dbReference>
<dbReference type="AlphaFoldDB" id="A0A3S5EIE6"/>
<sequence length="159" mass="16780">MVMRMFVLYVVIEMAVIIALTATIGFGWTVLAVLGAFVLGLVLAGSQVRRQLSQLQRGLANPGATDPGAQVTDSLLVALGTLLVFVPGLVTTAVGLLMLAPPTRSAMRPLAAGLATRGLSRHVMFVGGRRDYIDGEVVDVHDHGTSPVRTRPAILPEPE</sequence>
<keyword evidence="1" id="KW-1133">Transmembrane helix</keyword>
<organism evidence="2 3">
    <name type="scientific">Mycolicibacterium chitae</name>
    <name type="common">Mycobacterium chitae</name>
    <dbReference type="NCBI Taxonomy" id="1792"/>
    <lineage>
        <taxon>Bacteria</taxon>
        <taxon>Bacillati</taxon>
        <taxon>Actinomycetota</taxon>
        <taxon>Actinomycetes</taxon>
        <taxon>Mycobacteriales</taxon>
        <taxon>Mycobacteriaceae</taxon>
        <taxon>Mycolicibacterium</taxon>
    </lineage>
</organism>
<keyword evidence="3" id="KW-1185">Reference proteome</keyword>
<dbReference type="Pfam" id="PF04186">
    <property type="entry name" value="FxsA"/>
    <property type="match status" value="1"/>
</dbReference>
<accession>A0A3S5EIE6</accession>
<dbReference type="GO" id="GO:0016020">
    <property type="term" value="C:membrane"/>
    <property type="evidence" value="ECO:0007669"/>
    <property type="project" value="InterPro"/>
</dbReference>
<dbReference type="OrthoDB" id="4641426at2"/>
<evidence type="ECO:0000313" key="3">
    <source>
        <dbReference type="Proteomes" id="UP000282551"/>
    </source>
</evidence>
<keyword evidence="1" id="KW-0812">Transmembrane</keyword>
<keyword evidence="1" id="KW-0472">Membrane</keyword>
<dbReference type="PANTHER" id="PTHR35335">
    <property type="entry name" value="UPF0716 PROTEIN FXSA"/>
    <property type="match status" value="1"/>
</dbReference>
<dbReference type="EMBL" id="LR134355">
    <property type="protein sequence ID" value="VEG48188.1"/>
    <property type="molecule type" value="Genomic_DNA"/>
</dbReference>
<feature type="transmembrane region" description="Helical" evidence="1">
    <location>
        <begin position="7"/>
        <end position="40"/>
    </location>
</feature>
<dbReference type="InterPro" id="IPR007313">
    <property type="entry name" value="FxsA"/>
</dbReference>
<feature type="transmembrane region" description="Helical" evidence="1">
    <location>
        <begin position="75"/>
        <end position="100"/>
    </location>
</feature>
<dbReference type="NCBIfam" id="NF008528">
    <property type="entry name" value="PRK11463.1-2"/>
    <property type="match status" value="1"/>
</dbReference>
<protein>
    <submittedName>
        <fullName evidence="2">FxsA cytoplasmic membrane protein</fullName>
    </submittedName>
</protein>
<evidence type="ECO:0000256" key="1">
    <source>
        <dbReference type="SAM" id="Phobius"/>
    </source>
</evidence>